<comment type="caution">
    <text evidence="2">The sequence shown here is derived from an EMBL/GenBank/DDBJ whole genome shotgun (WGS) entry which is preliminary data.</text>
</comment>
<dbReference type="GO" id="GO:0071013">
    <property type="term" value="C:catalytic step 2 spliceosome"/>
    <property type="evidence" value="ECO:0007669"/>
    <property type="project" value="TreeGrafter"/>
</dbReference>
<sequence>MGGESEEDAGSGQEGVVIGSEPTLPFYSQPYPAHQGVWEPSGLYARYNDNNDGDDDIHPLGSPDRLPPDPYASSNTQPRCFNCGDQTHVLSACPHRRDAALVALSRQIYDFEHARRGAARSLKEFAERLRKADWVAGPHAFVPGRVSFELRRALRWRADGEEEEEQVGGDDVLDDSDPRCECDDDGRDHPWLSNMALWGYPPGWVAVQDPREEMLARIMHENNQDDDSSDGEGAMKIWGENGEEEILLTPDPARSSMDAESVAPTSDKMLTMKRWAQYPDLHFAWDRLTVYNGLLLSEHGLRPPPLRGPPPEPTERPPPPPPDPPPPEPLPPAPPVSVTAPFYQSQGYPSYGYYWPAGTYAVQTYAQSAQSEPVALQDQGEEEMDLSD</sequence>
<reference evidence="2" key="1">
    <citation type="submission" date="2023-11" db="EMBL/GenBank/DDBJ databases">
        <authorList>
            <person name="De Vega J J."/>
            <person name="De Vega J J."/>
        </authorList>
    </citation>
    <scope>NUCLEOTIDE SEQUENCE</scope>
</reference>
<feature type="compositionally biased region" description="Acidic residues" evidence="1">
    <location>
        <begin position="379"/>
        <end position="388"/>
    </location>
</feature>
<evidence type="ECO:0008006" key="4">
    <source>
        <dbReference type="Google" id="ProtNLM"/>
    </source>
</evidence>
<proteinExistence type="predicted"/>
<feature type="compositionally biased region" description="Pro residues" evidence="1">
    <location>
        <begin position="302"/>
        <end position="335"/>
    </location>
</feature>
<accession>A0AAD2K3P0</accession>
<name>A0AAD2K3P0_9AGAR</name>
<gene>
    <name evidence="2" type="ORF">MYCIT1_LOCUS26053</name>
</gene>
<protein>
    <recommendedName>
        <fullName evidence="4">CCHC-type domain-containing protein</fullName>
    </recommendedName>
</protein>
<dbReference type="PANTHER" id="PTHR13316">
    <property type="entry name" value="ZINC FINGER, CCHC DOMAIN CONTAINING 8"/>
    <property type="match status" value="1"/>
</dbReference>
<evidence type="ECO:0000313" key="3">
    <source>
        <dbReference type="Proteomes" id="UP001295794"/>
    </source>
</evidence>
<dbReference type="Proteomes" id="UP001295794">
    <property type="component" value="Unassembled WGS sequence"/>
</dbReference>
<feature type="region of interest" description="Disordered" evidence="1">
    <location>
        <begin position="302"/>
        <end position="338"/>
    </location>
</feature>
<dbReference type="PANTHER" id="PTHR13316:SF0">
    <property type="entry name" value="ZINC FINGER CCHC DOMAIN-CONTAINING PROTEIN 8"/>
    <property type="match status" value="1"/>
</dbReference>
<organism evidence="2 3">
    <name type="scientific">Mycena citricolor</name>
    <dbReference type="NCBI Taxonomy" id="2018698"/>
    <lineage>
        <taxon>Eukaryota</taxon>
        <taxon>Fungi</taxon>
        <taxon>Dikarya</taxon>
        <taxon>Basidiomycota</taxon>
        <taxon>Agaricomycotina</taxon>
        <taxon>Agaricomycetes</taxon>
        <taxon>Agaricomycetidae</taxon>
        <taxon>Agaricales</taxon>
        <taxon>Marasmiineae</taxon>
        <taxon>Mycenaceae</taxon>
        <taxon>Mycena</taxon>
    </lineage>
</organism>
<dbReference type="GO" id="GO:0003723">
    <property type="term" value="F:RNA binding"/>
    <property type="evidence" value="ECO:0007669"/>
    <property type="project" value="TreeGrafter"/>
</dbReference>
<keyword evidence="3" id="KW-1185">Reference proteome</keyword>
<evidence type="ECO:0000313" key="2">
    <source>
        <dbReference type="EMBL" id="CAK5277195.1"/>
    </source>
</evidence>
<dbReference type="AlphaFoldDB" id="A0AAD2K3P0"/>
<evidence type="ECO:0000256" key="1">
    <source>
        <dbReference type="SAM" id="MobiDB-lite"/>
    </source>
</evidence>
<dbReference type="InterPro" id="IPR052115">
    <property type="entry name" value="NEXT_complex_subunit_ZCCHC8"/>
</dbReference>
<feature type="region of interest" description="Disordered" evidence="1">
    <location>
        <begin position="368"/>
        <end position="388"/>
    </location>
</feature>
<feature type="region of interest" description="Disordered" evidence="1">
    <location>
        <begin position="1"/>
        <end position="73"/>
    </location>
</feature>
<dbReference type="EMBL" id="CAVNYO010000419">
    <property type="protein sequence ID" value="CAK5277195.1"/>
    <property type="molecule type" value="Genomic_DNA"/>
</dbReference>